<dbReference type="STRING" id="526222.Desal_0080"/>
<feature type="transmembrane region" description="Helical" evidence="1">
    <location>
        <begin position="205"/>
        <end position="227"/>
    </location>
</feature>
<feature type="transmembrane region" description="Helical" evidence="1">
    <location>
        <begin position="300"/>
        <end position="317"/>
    </location>
</feature>
<dbReference type="NCBIfam" id="TIGR00229">
    <property type="entry name" value="sensory_box"/>
    <property type="match status" value="1"/>
</dbReference>
<dbReference type="CDD" id="cd22890">
    <property type="entry name" value="ChiS-DBD"/>
    <property type="match status" value="1"/>
</dbReference>
<dbReference type="OrthoDB" id="9797605at2"/>
<dbReference type="InterPro" id="IPR035965">
    <property type="entry name" value="PAS-like_dom_sf"/>
</dbReference>
<feature type="transmembrane region" description="Helical" evidence="1">
    <location>
        <begin position="234"/>
        <end position="256"/>
    </location>
</feature>
<protein>
    <submittedName>
        <fullName evidence="4">Putative PAS/PAC sensor protein</fullName>
    </submittedName>
</protein>
<dbReference type="RefSeq" id="WP_012765677.1">
    <property type="nucleotide sequence ID" value="NC_012881.1"/>
</dbReference>
<keyword evidence="2" id="KW-0732">Signal</keyword>
<evidence type="ECO:0000256" key="2">
    <source>
        <dbReference type="SAM" id="SignalP"/>
    </source>
</evidence>
<feature type="chain" id="PRO_5002962696" evidence="2">
    <location>
        <begin position="27"/>
        <end position="650"/>
    </location>
</feature>
<dbReference type="eggNOG" id="COG0745">
    <property type="taxonomic scope" value="Bacteria"/>
</dbReference>
<evidence type="ECO:0000256" key="1">
    <source>
        <dbReference type="SAM" id="Phobius"/>
    </source>
</evidence>
<proteinExistence type="predicted"/>
<dbReference type="EMBL" id="CP001649">
    <property type="protein sequence ID" value="ACS78151.1"/>
    <property type="molecule type" value="Genomic_DNA"/>
</dbReference>
<dbReference type="HOGENOM" id="CLU_421357_0_0_7"/>
<feature type="signal peptide" evidence="2">
    <location>
        <begin position="1"/>
        <end position="26"/>
    </location>
</feature>
<feature type="domain" description="PAS" evidence="3">
    <location>
        <begin position="433"/>
        <end position="477"/>
    </location>
</feature>
<keyword evidence="1" id="KW-0812">Transmembrane</keyword>
<dbReference type="Gene3D" id="2.60.120.260">
    <property type="entry name" value="Galactose-binding domain-like"/>
    <property type="match status" value="1"/>
</dbReference>
<dbReference type="SUPFAM" id="SSF49785">
    <property type="entry name" value="Galactose-binding domain-like"/>
    <property type="match status" value="1"/>
</dbReference>
<dbReference type="InterPro" id="IPR000014">
    <property type="entry name" value="PAS"/>
</dbReference>
<gene>
    <name evidence="4" type="ordered locus">Desal_0080</name>
</gene>
<sequence>MPKHKSIYTKLILLALLLVISSCVQTTDGNHLKATQGYLDLSHWNFNELGPATLDGEWEFYTDTSYSKLTTQKLAQRDFFPLPAIWKGSTQQGFPVQKQGTAVYRLKVKLPPSPVAYQLYISGMLSVCNVIVNGKDVASSGTFGSDRKSETPVKHLISPTLTPNEGYADIVIEISNFHNKEGGINSSILLGSHEQIEELINYRHISGAIIGGALLVMAVFHIVIFIMRRSSRENLYFGAFCLVWCVATVFNPPSAFLASKFFSIDWSWYIKICLIPTGLAIPLLLIFYNSVFPQRYGVQVSWIFSIIGGVYCIYTIATPPGAYSSIAFAYFLITRIAYVYLFASFINDLRKKRKGAVYLAPGYLVLACAEFDEILFDLNIFGSADFTPYGTFIFILSYSLLMSSRFAETLSSYERVSGELESRKKKEHDHKIIHLRLSKMLDSVDEAILAVNNDLVIDFCNSGFEKLSGFNCKEIQGLNLNEIIESKVHQTAFIELINKQTATDNKTTLEEISLPVAAGKTINVLISIRTIDIESEPIYVMNIRPVQAQPDKRELAVIIMNSSLEYWEKATGRSKADLASESGIWNIYIEKDGYARTQTLDRYLNIETLPERPRWKNIYATAEFVLNNSAQNPEATSELETNLNQLKKMS</sequence>
<dbReference type="AlphaFoldDB" id="C6BV14"/>
<evidence type="ECO:0000313" key="5">
    <source>
        <dbReference type="Proteomes" id="UP000002601"/>
    </source>
</evidence>
<reference evidence="4 5" key="1">
    <citation type="submission" date="2009-06" db="EMBL/GenBank/DDBJ databases">
        <title>Complete sequence of Desulfovibrio salexigens DSM 2638.</title>
        <authorList>
            <consortium name="US DOE Joint Genome Institute"/>
            <person name="Lucas S."/>
            <person name="Copeland A."/>
            <person name="Lapidus A."/>
            <person name="Glavina del Rio T."/>
            <person name="Tice H."/>
            <person name="Bruce D."/>
            <person name="Goodwin L."/>
            <person name="Pitluck S."/>
            <person name="Munk A.C."/>
            <person name="Brettin T."/>
            <person name="Detter J.C."/>
            <person name="Han C."/>
            <person name="Tapia R."/>
            <person name="Larimer F."/>
            <person name="Land M."/>
            <person name="Hauser L."/>
            <person name="Kyrpides N."/>
            <person name="Anderson I."/>
            <person name="Wall J.D."/>
            <person name="Arkin A.P."/>
            <person name="Dehal P."/>
            <person name="Chivian D."/>
            <person name="Giles B."/>
            <person name="Hazen T.C."/>
        </authorList>
    </citation>
    <scope>NUCLEOTIDE SEQUENCE [LARGE SCALE GENOMIC DNA]</scope>
    <source>
        <strain evidence="5">ATCC 14822 / DSM 2638 / NCIMB 8403 / VKM B-1763</strain>
    </source>
</reference>
<dbReference type="Pfam" id="PF07695">
    <property type="entry name" value="7TMR-DISM_7TM"/>
    <property type="match status" value="1"/>
</dbReference>
<dbReference type="InterPro" id="IPR008979">
    <property type="entry name" value="Galactose-bd-like_sf"/>
</dbReference>
<keyword evidence="5" id="KW-1185">Reference proteome</keyword>
<dbReference type="SMART" id="SM00091">
    <property type="entry name" value="PAS"/>
    <property type="match status" value="1"/>
</dbReference>
<evidence type="ECO:0000313" key="4">
    <source>
        <dbReference type="EMBL" id="ACS78151.1"/>
    </source>
</evidence>
<accession>C6BV14</accession>
<dbReference type="SUPFAM" id="SSF55785">
    <property type="entry name" value="PYP-like sensor domain (PAS domain)"/>
    <property type="match status" value="1"/>
</dbReference>
<feature type="transmembrane region" description="Helical" evidence="1">
    <location>
        <begin position="323"/>
        <end position="343"/>
    </location>
</feature>
<feature type="transmembrane region" description="Helical" evidence="1">
    <location>
        <begin position="268"/>
        <end position="288"/>
    </location>
</feature>
<dbReference type="KEGG" id="dsa:Desal_0080"/>
<evidence type="ECO:0000259" key="3">
    <source>
        <dbReference type="PROSITE" id="PS50112"/>
    </source>
</evidence>
<name>C6BV14_MARSD</name>
<dbReference type="InterPro" id="IPR011623">
    <property type="entry name" value="7TMR_DISM_rcpt_extracell_dom1"/>
</dbReference>
<dbReference type="PROSITE" id="PS51257">
    <property type="entry name" value="PROKAR_LIPOPROTEIN"/>
    <property type="match status" value="1"/>
</dbReference>
<dbReference type="Gene3D" id="3.30.450.20">
    <property type="entry name" value="PAS domain"/>
    <property type="match status" value="1"/>
</dbReference>
<keyword evidence="1" id="KW-1133">Transmembrane helix</keyword>
<dbReference type="eggNOG" id="COG5002">
    <property type="taxonomic scope" value="Bacteria"/>
</dbReference>
<keyword evidence="1" id="KW-0472">Membrane</keyword>
<organism evidence="4 5">
    <name type="scientific">Maridesulfovibrio salexigens (strain ATCC 14822 / DSM 2638 / NCIMB 8403 / VKM B-1763)</name>
    <name type="common">Desulfovibrio salexigens</name>
    <dbReference type="NCBI Taxonomy" id="526222"/>
    <lineage>
        <taxon>Bacteria</taxon>
        <taxon>Pseudomonadati</taxon>
        <taxon>Thermodesulfobacteriota</taxon>
        <taxon>Desulfovibrionia</taxon>
        <taxon>Desulfovibrionales</taxon>
        <taxon>Desulfovibrionaceae</taxon>
        <taxon>Maridesulfovibrio</taxon>
    </lineage>
</organism>
<dbReference type="PROSITE" id="PS50112">
    <property type="entry name" value="PAS"/>
    <property type="match status" value="1"/>
</dbReference>
<dbReference type="Proteomes" id="UP000002601">
    <property type="component" value="Chromosome"/>
</dbReference>
<dbReference type="Pfam" id="PF13426">
    <property type="entry name" value="PAS_9"/>
    <property type="match status" value="1"/>
</dbReference>